<dbReference type="EMBL" id="JAHCVJ010000001">
    <property type="protein sequence ID" value="MBT0663381.1"/>
    <property type="molecule type" value="Genomic_DNA"/>
</dbReference>
<feature type="domain" description="PilZ" evidence="1">
    <location>
        <begin position="5"/>
        <end position="100"/>
    </location>
</feature>
<dbReference type="SUPFAM" id="SSF141371">
    <property type="entry name" value="PilZ domain-like"/>
    <property type="match status" value="1"/>
</dbReference>
<evidence type="ECO:0000313" key="3">
    <source>
        <dbReference type="Proteomes" id="UP000811899"/>
    </source>
</evidence>
<dbReference type="InterPro" id="IPR009875">
    <property type="entry name" value="PilZ_domain"/>
</dbReference>
<protein>
    <submittedName>
        <fullName evidence="2">PilZ domain-containing protein</fullName>
    </submittedName>
</protein>
<name>A0AAW4L581_9BACT</name>
<comment type="caution">
    <text evidence="2">The sequence shown here is derived from an EMBL/GenBank/DDBJ whole genome shotgun (WGS) entry which is preliminary data.</text>
</comment>
<keyword evidence="3" id="KW-1185">Reference proteome</keyword>
<gene>
    <name evidence="2" type="ORF">KI809_03620</name>
</gene>
<dbReference type="Gene3D" id="2.40.10.220">
    <property type="entry name" value="predicted glycosyltransferase like domains"/>
    <property type="match status" value="1"/>
</dbReference>
<dbReference type="AlphaFoldDB" id="A0AAW4L581"/>
<reference evidence="2 3" key="1">
    <citation type="submission" date="2021-05" db="EMBL/GenBank/DDBJ databases">
        <title>The draft genome of Geobacter pelophilus DSM 12255.</title>
        <authorList>
            <person name="Xu Z."/>
            <person name="Masuda Y."/>
            <person name="Itoh H."/>
            <person name="Senoo K."/>
        </authorList>
    </citation>
    <scope>NUCLEOTIDE SEQUENCE [LARGE SCALE GENOMIC DNA]</scope>
    <source>
        <strain evidence="2 3">DSM 12255</strain>
    </source>
</reference>
<proteinExistence type="predicted"/>
<dbReference type="GO" id="GO:0035438">
    <property type="term" value="F:cyclic-di-GMP binding"/>
    <property type="evidence" value="ECO:0007669"/>
    <property type="project" value="InterPro"/>
</dbReference>
<evidence type="ECO:0000259" key="1">
    <source>
        <dbReference type="Pfam" id="PF07238"/>
    </source>
</evidence>
<sequence length="129" mass="14848">MGEARRFTRIPYQSEVLMNANGQWFRGLSENLSLYGIYIKSNERLKLDSIVELTIYLPGSDDTTNDDNYIDVNSVVVRQDQEGIGCEFRQVDVDAFLNLKNVISSRCDNKTLVMDEFYSYLSRKELLAS</sequence>
<accession>A0AAW4L581</accession>
<dbReference type="Pfam" id="PF07238">
    <property type="entry name" value="PilZ"/>
    <property type="match status" value="1"/>
</dbReference>
<dbReference type="RefSeq" id="WP_214170122.1">
    <property type="nucleotide sequence ID" value="NZ_JAHCVJ010000001.1"/>
</dbReference>
<dbReference type="Proteomes" id="UP000811899">
    <property type="component" value="Unassembled WGS sequence"/>
</dbReference>
<organism evidence="2 3">
    <name type="scientific">Geoanaerobacter pelophilus</name>
    <dbReference type="NCBI Taxonomy" id="60036"/>
    <lineage>
        <taxon>Bacteria</taxon>
        <taxon>Pseudomonadati</taxon>
        <taxon>Thermodesulfobacteriota</taxon>
        <taxon>Desulfuromonadia</taxon>
        <taxon>Geobacterales</taxon>
        <taxon>Geobacteraceae</taxon>
        <taxon>Geoanaerobacter</taxon>
    </lineage>
</organism>
<evidence type="ECO:0000313" key="2">
    <source>
        <dbReference type="EMBL" id="MBT0663381.1"/>
    </source>
</evidence>